<proteinExistence type="predicted"/>
<name>A0A7S4BSY3_CHRCT</name>
<organism evidence="1">
    <name type="scientific">Chrysotila carterae</name>
    <name type="common">Marine alga</name>
    <name type="synonym">Syracosphaera carterae</name>
    <dbReference type="NCBI Taxonomy" id="13221"/>
    <lineage>
        <taxon>Eukaryota</taxon>
        <taxon>Haptista</taxon>
        <taxon>Haptophyta</taxon>
        <taxon>Prymnesiophyceae</taxon>
        <taxon>Isochrysidales</taxon>
        <taxon>Isochrysidaceae</taxon>
        <taxon>Chrysotila</taxon>
    </lineage>
</organism>
<sequence length="103" mass="11730">MMKSCVHRVRQAHTHARIHARMHVGAYARTNAMHARAHAAHPSRAHAQAPRRQANWSVYQGVSSLQTHYTLRRMIRARTLQPRPSKCHTCAVCASGMRWLCLA</sequence>
<protein>
    <submittedName>
        <fullName evidence="1">Uncharacterized protein</fullName>
    </submittedName>
</protein>
<dbReference type="EMBL" id="HBIZ01044269">
    <property type="protein sequence ID" value="CAE0775688.1"/>
    <property type="molecule type" value="Transcribed_RNA"/>
</dbReference>
<dbReference type="AlphaFoldDB" id="A0A7S4BSY3"/>
<reference evidence="1" key="1">
    <citation type="submission" date="2021-01" db="EMBL/GenBank/DDBJ databases">
        <authorList>
            <person name="Corre E."/>
            <person name="Pelletier E."/>
            <person name="Niang G."/>
            <person name="Scheremetjew M."/>
            <person name="Finn R."/>
            <person name="Kale V."/>
            <person name="Holt S."/>
            <person name="Cochrane G."/>
            <person name="Meng A."/>
            <person name="Brown T."/>
            <person name="Cohen L."/>
        </authorList>
    </citation>
    <scope>NUCLEOTIDE SEQUENCE</scope>
    <source>
        <strain evidence="1">CCMP645</strain>
    </source>
</reference>
<accession>A0A7S4BSY3</accession>
<evidence type="ECO:0000313" key="1">
    <source>
        <dbReference type="EMBL" id="CAE0775688.1"/>
    </source>
</evidence>
<gene>
    <name evidence="1" type="ORF">PCAR00345_LOCUS28322</name>
</gene>